<dbReference type="InterPro" id="IPR001387">
    <property type="entry name" value="Cro/C1-type_HTH"/>
</dbReference>
<dbReference type="GO" id="GO:0003677">
    <property type="term" value="F:DNA binding"/>
    <property type="evidence" value="ECO:0007669"/>
    <property type="project" value="InterPro"/>
</dbReference>
<organism evidence="2 3">
    <name type="scientific">Candidatus Wallbacteria bacterium HGW-Wallbacteria-1</name>
    <dbReference type="NCBI Taxonomy" id="2013854"/>
    <lineage>
        <taxon>Bacteria</taxon>
        <taxon>Candidatus Walliibacteriota</taxon>
    </lineage>
</organism>
<reference evidence="2 3" key="1">
    <citation type="journal article" date="2017" name="ISME J.">
        <title>Potential for microbial H2 and metal transformations associated with novel bacteria and archaea in deep terrestrial subsurface sediments.</title>
        <authorList>
            <person name="Hernsdorf A.W."/>
            <person name="Amano Y."/>
            <person name="Miyakawa K."/>
            <person name="Ise K."/>
            <person name="Suzuki Y."/>
            <person name="Anantharaman K."/>
            <person name="Probst A."/>
            <person name="Burstein D."/>
            <person name="Thomas B.C."/>
            <person name="Banfield J.F."/>
        </authorList>
    </citation>
    <scope>NUCLEOTIDE SEQUENCE [LARGE SCALE GENOMIC DNA]</scope>
    <source>
        <strain evidence="2">HGW-Wallbacteria-1</strain>
    </source>
</reference>
<dbReference type="InterPro" id="IPR010982">
    <property type="entry name" value="Lambda_DNA-bd_dom_sf"/>
</dbReference>
<accession>A0A2N1PIV5</accession>
<dbReference type="CDD" id="cd00093">
    <property type="entry name" value="HTH_XRE"/>
    <property type="match status" value="1"/>
</dbReference>
<evidence type="ECO:0000313" key="3">
    <source>
        <dbReference type="Proteomes" id="UP000233256"/>
    </source>
</evidence>
<dbReference type="SMART" id="SM00530">
    <property type="entry name" value="HTH_XRE"/>
    <property type="match status" value="1"/>
</dbReference>
<dbReference type="Proteomes" id="UP000233256">
    <property type="component" value="Unassembled WGS sequence"/>
</dbReference>
<sequence>MEMKSKESKVENNFFSRLFEEAEKDSKFHAETLKIEIAEQIFCAMERKNLNRAQLAEKLGLDKSYISKVLKGNINLTIETIAKIGKELEAAWTIKLEDKPREEISPYKDWTAARIFDMDTSVKYSENAAITV</sequence>
<dbReference type="AlphaFoldDB" id="A0A2N1PIV5"/>
<dbReference type="EMBL" id="PGXC01000057">
    <property type="protein sequence ID" value="PKK88222.1"/>
    <property type="molecule type" value="Genomic_DNA"/>
</dbReference>
<dbReference type="Pfam" id="PF01381">
    <property type="entry name" value="HTH_3"/>
    <property type="match status" value="1"/>
</dbReference>
<protein>
    <recommendedName>
        <fullName evidence="1">HTH cro/C1-type domain-containing protein</fullName>
    </recommendedName>
</protein>
<evidence type="ECO:0000259" key="1">
    <source>
        <dbReference type="PROSITE" id="PS50943"/>
    </source>
</evidence>
<dbReference type="SUPFAM" id="SSF47413">
    <property type="entry name" value="lambda repressor-like DNA-binding domains"/>
    <property type="match status" value="1"/>
</dbReference>
<proteinExistence type="predicted"/>
<dbReference type="Gene3D" id="1.10.260.40">
    <property type="entry name" value="lambda repressor-like DNA-binding domains"/>
    <property type="match status" value="1"/>
</dbReference>
<comment type="caution">
    <text evidence="2">The sequence shown here is derived from an EMBL/GenBank/DDBJ whole genome shotgun (WGS) entry which is preliminary data.</text>
</comment>
<evidence type="ECO:0000313" key="2">
    <source>
        <dbReference type="EMBL" id="PKK88222.1"/>
    </source>
</evidence>
<feature type="domain" description="HTH cro/C1-type" evidence="1">
    <location>
        <begin position="44"/>
        <end position="95"/>
    </location>
</feature>
<name>A0A2N1PIV5_9BACT</name>
<gene>
    <name evidence="2" type="ORF">CVV64_19685</name>
</gene>
<dbReference type="PROSITE" id="PS50943">
    <property type="entry name" value="HTH_CROC1"/>
    <property type="match status" value="1"/>
</dbReference>